<dbReference type="InterPro" id="IPR009267">
    <property type="entry name" value="NTP_transf_6"/>
</dbReference>
<dbReference type="AlphaFoldDB" id="A0A917DF27"/>
<protein>
    <recommendedName>
        <fullName evidence="3">Nucleotidyltransferase family protein</fullName>
    </recommendedName>
</protein>
<sequence length="188" mass="21322">MSPDEFLALALENPVNRVLLDRLPAFGLAECYLTAGCLFQTVWNLKSGRDPQWGINDYDVFYYDAADLSYEAEDEVIRQIDAATADLGVTVEVRNQARVHLWYADRFGGEYPSLASSREAIERYLIPCTCIGIDVATGELFAPYGLDETARGILRPNPVNYRPELFAKKAQSYRDRWEWLEIDPVDDG</sequence>
<reference evidence="1 2" key="1">
    <citation type="journal article" date="2014" name="Int. J. Syst. Evol. Microbiol.">
        <title>Complete genome sequence of Corynebacterium casei LMG S-19264T (=DSM 44701T), isolated from a smear-ripened cheese.</title>
        <authorList>
            <consortium name="US DOE Joint Genome Institute (JGI-PGF)"/>
            <person name="Walter F."/>
            <person name="Albersmeier A."/>
            <person name="Kalinowski J."/>
            <person name="Ruckert C."/>
        </authorList>
    </citation>
    <scope>NUCLEOTIDE SEQUENCE [LARGE SCALE GENOMIC DNA]</scope>
    <source>
        <strain evidence="1 2">CGMCC 1.15358</strain>
    </source>
</reference>
<gene>
    <name evidence="1" type="ORF">GCM10010989_03340</name>
</gene>
<dbReference type="Proteomes" id="UP000598997">
    <property type="component" value="Unassembled WGS sequence"/>
</dbReference>
<comment type="caution">
    <text evidence="1">The sequence shown here is derived from an EMBL/GenBank/DDBJ whole genome shotgun (WGS) entry which is preliminary data.</text>
</comment>
<evidence type="ECO:0008006" key="3">
    <source>
        <dbReference type="Google" id="ProtNLM"/>
    </source>
</evidence>
<dbReference type="Pfam" id="PF06042">
    <property type="entry name" value="NTP_transf_6"/>
    <property type="match status" value="1"/>
</dbReference>
<dbReference type="RefSeq" id="WP_066765516.1">
    <property type="nucleotide sequence ID" value="NZ_BMIO01000001.1"/>
</dbReference>
<dbReference type="EMBL" id="BMIO01000001">
    <property type="protein sequence ID" value="GGD32603.1"/>
    <property type="molecule type" value="Genomic_DNA"/>
</dbReference>
<organism evidence="1 2">
    <name type="scientific">Croceicoccus pelagius</name>
    <dbReference type="NCBI Taxonomy" id="1703341"/>
    <lineage>
        <taxon>Bacteria</taxon>
        <taxon>Pseudomonadati</taxon>
        <taxon>Pseudomonadota</taxon>
        <taxon>Alphaproteobacteria</taxon>
        <taxon>Sphingomonadales</taxon>
        <taxon>Erythrobacteraceae</taxon>
        <taxon>Croceicoccus</taxon>
    </lineage>
</organism>
<keyword evidence="2" id="KW-1185">Reference proteome</keyword>
<evidence type="ECO:0000313" key="2">
    <source>
        <dbReference type="Proteomes" id="UP000598997"/>
    </source>
</evidence>
<accession>A0A917DF27</accession>
<dbReference type="PANTHER" id="PTHR39166">
    <property type="entry name" value="BLL1166 PROTEIN"/>
    <property type="match status" value="1"/>
</dbReference>
<name>A0A917DF27_9SPHN</name>
<dbReference type="OrthoDB" id="9805247at2"/>
<evidence type="ECO:0000313" key="1">
    <source>
        <dbReference type="EMBL" id="GGD32603.1"/>
    </source>
</evidence>
<proteinExistence type="predicted"/>
<dbReference type="PANTHER" id="PTHR39166:SF1">
    <property type="entry name" value="BLL1166 PROTEIN"/>
    <property type="match status" value="1"/>
</dbReference>